<feature type="domain" description="Zn(2)-C6 fungal-type" evidence="1">
    <location>
        <begin position="52"/>
        <end position="80"/>
    </location>
</feature>
<organism evidence="2 3">
    <name type="scientific">Thanatephorus cucumeris (strain AG1-IB / isolate 7/3/14)</name>
    <name type="common">Lettuce bottom rot fungus</name>
    <name type="synonym">Rhizoctonia solani</name>
    <dbReference type="NCBI Taxonomy" id="1108050"/>
    <lineage>
        <taxon>Eukaryota</taxon>
        <taxon>Fungi</taxon>
        <taxon>Dikarya</taxon>
        <taxon>Basidiomycota</taxon>
        <taxon>Agaricomycotina</taxon>
        <taxon>Agaricomycetes</taxon>
        <taxon>Cantharellales</taxon>
        <taxon>Ceratobasidiaceae</taxon>
        <taxon>Rhizoctonia</taxon>
        <taxon>Rhizoctonia solani AG-1</taxon>
    </lineage>
</organism>
<dbReference type="GO" id="GO:0008270">
    <property type="term" value="F:zinc ion binding"/>
    <property type="evidence" value="ECO:0007669"/>
    <property type="project" value="InterPro"/>
</dbReference>
<gene>
    <name evidence="2" type="ORF">RSOLAG1IB_01941</name>
</gene>
<keyword evidence="3" id="KW-1185">Reference proteome</keyword>
<name>A0A0B7FI68_THACB</name>
<dbReference type="PANTHER" id="PTHR38791:SF13">
    <property type="entry name" value="ZN(2)-C6 FUNGAL-TYPE DOMAIN-CONTAINING PROTEIN"/>
    <property type="match status" value="1"/>
</dbReference>
<dbReference type="InterPro" id="IPR001138">
    <property type="entry name" value="Zn2Cys6_DnaBD"/>
</dbReference>
<dbReference type="OrthoDB" id="3319472at2759"/>
<dbReference type="AlphaFoldDB" id="A0A0B7FI68"/>
<dbReference type="SMART" id="SM00066">
    <property type="entry name" value="GAL4"/>
    <property type="match status" value="1"/>
</dbReference>
<dbReference type="PROSITE" id="PS50048">
    <property type="entry name" value="ZN2_CY6_FUNGAL_2"/>
    <property type="match status" value="1"/>
</dbReference>
<reference evidence="2 3" key="1">
    <citation type="submission" date="2014-11" db="EMBL/GenBank/DDBJ databases">
        <authorList>
            <person name="Wibberg Daniel"/>
        </authorList>
    </citation>
    <scope>NUCLEOTIDE SEQUENCE [LARGE SCALE GENOMIC DNA]</scope>
    <source>
        <strain evidence="2">Rhizoctonia solani AG1-IB 7/3/14</strain>
    </source>
</reference>
<dbReference type="SUPFAM" id="SSF57701">
    <property type="entry name" value="Zn2/Cys6 DNA-binding domain"/>
    <property type="match status" value="1"/>
</dbReference>
<dbReference type="InterPro" id="IPR053175">
    <property type="entry name" value="DHMBA_Reg_Transcription_Factor"/>
</dbReference>
<dbReference type="EMBL" id="LN679101">
    <property type="protein sequence ID" value="CEL55928.1"/>
    <property type="molecule type" value="Genomic_DNA"/>
</dbReference>
<evidence type="ECO:0000313" key="3">
    <source>
        <dbReference type="Proteomes" id="UP000059188"/>
    </source>
</evidence>
<dbReference type="Proteomes" id="UP000059188">
    <property type="component" value="Unassembled WGS sequence"/>
</dbReference>
<dbReference type="InterPro" id="IPR036864">
    <property type="entry name" value="Zn2-C6_fun-type_DNA-bd_sf"/>
</dbReference>
<dbReference type="PANTHER" id="PTHR38791">
    <property type="entry name" value="ZN(II)2CYS6 TRANSCRIPTION FACTOR (EUROFUNG)-RELATED-RELATED"/>
    <property type="match status" value="1"/>
</dbReference>
<accession>A0A0B7FI68</accession>
<dbReference type="PROSITE" id="PS00463">
    <property type="entry name" value="ZN2_CY6_FUNGAL_1"/>
    <property type="match status" value="1"/>
</dbReference>
<protein>
    <recommendedName>
        <fullName evidence="1">Zn(2)-C6 fungal-type domain-containing protein</fullName>
    </recommendedName>
</protein>
<dbReference type="Pfam" id="PF00172">
    <property type="entry name" value="Zn_clus"/>
    <property type="match status" value="1"/>
</dbReference>
<dbReference type="CDD" id="cd00067">
    <property type="entry name" value="GAL4"/>
    <property type="match status" value="1"/>
</dbReference>
<sequence length="367" mass="40401">MTPCHQGPETSELPGIFDRKKPHLLKYVAPSTARWSPMDEYAKRVSGPRPLSCITCRQRRKKCDRTRPTCERCRAGGFTCLGYASRNTGPASVTPGSTLQDQATQVLRSSTSPYSGRSDPSIPTQHCIRTSQSPKLASDTHDAGDMPPQIEPHIILPLPLLASPTVTPLADGFSNSELLADWMILDSFAPYTYTVPTEEAQINESSTEGLIDSCELAASLNLPSHGSTWPSHSNNASALKQAEGTDQALTVYMDPDTSAATVEYIFSQYQRAFKLMSFELTTRQQFVANGVFVGMTMSKGACWSLFIGAKIYEAAMSDYHVLKKQYIKTLDKFEQQIMLTKRNGMSMRESSGLLFAVLEASQLLFLA</sequence>
<evidence type="ECO:0000313" key="2">
    <source>
        <dbReference type="EMBL" id="CEL55928.1"/>
    </source>
</evidence>
<proteinExistence type="predicted"/>
<dbReference type="Gene3D" id="4.10.240.10">
    <property type="entry name" value="Zn(2)-C6 fungal-type DNA-binding domain"/>
    <property type="match status" value="1"/>
</dbReference>
<evidence type="ECO:0000259" key="1">
    <source>
        <dbReference type="PROSITE" id="PS50048"/>
    </source>
</evidence>
<dbReference type="GO" id="GO:0000981">
    <property type="term" value="F:DNA-binding transcription factor activity, RNA polymerase II-specific"/>
    <property type="evidence" value="ECO:0007669"/>
    <property type="project" value="InterPro"/>
</dbReference>